<gene>
    <name evidence="1" type="ORF">C7382_1035</name>
</gene>
<name>A0A2U1FMI2_9PORP</name>
<keyword evidence="2" id="KW-1185">Reference proteome</keyword>
<sequence length="46" mass="5501">MSYSLSNIKYISYTLISLEKRKWQEQEGKIRKYKPAHKVFINPGLN</sequence>
<proteinExistence type="predicted"/>
<dbReference type="AlphaFoldDB" id="A0A2U1FMI2"/>
<evidence type="ECO:0000313" key="2">
    <source>
        <dbReference type="Proteomes" id="UP000245462"/>
    </source>
</evidence>
<dbReference type="EMBL" id="QEKY01000003">
    <property type="protein sequence ID" value="PVZ13312.1"/>
    <property type="molecule type" value="Genomic_DNA"/>
</dbReference>
<organism evidence="1 2">
    <name type="scientific">Porphyromonas loveana</name>
    <dbReference type="NCBI Taxonomy" id="1884669"/>
    <lineage>
        <taxon>Bacteria</taxon>
        <taxon>Pseudomonadati</taxon>
        <taxon>Bacteroidota</taxon>
        <taxon>Bacteroidia</taxon>
        <taxon>Bacteroidales</taxon>
        <taxon>Porphyromonadaceae</taxon>
        <taxon>Porphyromonas</taxon>
    </lineage>
</organism>
<evidence type="ECO:0000313" key="1">
    <source>
        <dbReference type="EMBL" id="PVZ13312.1"/>
    </source>
</evidence>
<protein>
    <submittedName>
        <fullName evidence="1">Uncharacterized protein</fullName>
    </submittedName>
</protein>
<dbReference type="Proteomes" id="UP000245462">
    <property type="component" value="Unassembled WGS sequence"/>
</dbReference>
<accession>A0A2U1FMI2</accession>
<comment type="caution">
    <text evidence="1">The sequence shown here is derived from an EMBL/GenBank/DDBJ whole genome shotgun (WGS) entry which is preliminary data.</text>
</comment>
<reference evidence="1 2" key="1">
    <citation type="submission" date="2018-04" db="EMBL/GenBank/DDBJ databases">
        <title>Genomic Encyclopedia of Type Strains, Phase IV (KMG-IV): sequencing the most valuable type-strain genomes for metagenomic binning, comparative biology and taxonomic classification.</title>
        <authorList>
            <person name="Goeker M."/>
        </authorList>
    </citation>
    <scope>NUCLEOTIDE SEQUENCE [LARGE SCALE GENOMIC DNA]</scope>
    <source>
        <strain evidence="1 2">DSM 28520</strain>
    </source>
</reference>